<feature type="region of interest" description="Disordered" evidence="1">
    <location>
        <begin position="1"/>
        <end position="61"/>
    </location>
</feature>
<feature type="compositionally biased region" description="Basic residues" evidence="1">
    <location>
        <begin position="34"/>
        <end position="43"/>
    </location>
</feature>
<evidence type="ECO:0000313" key="2">
    <source>
        <dbReference type="EMBL" id="CAA9415047.1"/>
    </source>
</evidence>
<evidence type="ECO:0000256" key="1">
    <source>
        <dbReference type="SAM" id="MobiDB-lite"/>
    </source>
</evidence>
<feature type="non-terminal residue" evidence="2">
    <location>
        <position position="1"/>
    </location>
</feature>
<feature type="non-terminal residue" evidence="2">
    <location>
        <position position="61"/>
    </location>
</feature>
<protein>
    <submittedName>
        <fullName evidence="2">Uncharacterized protein</fullName>
    </submittedName>
</protein>
<proteinExistence type="predicted"/>
<dbReference type="EMBL" id="CADCUY010000342">
    <property type="protein sequence ID" value="CAA9415047.1"/>
    <property type="molecule type" value="Genomic_DNA"/>
</dbReference>
<dbReference type="AlphaFoldDB" id="A0A6J4PHY6"/>
<gene>
    <name evidence="2" type="ORF">AVDCRST_MAG35-1657</name>
</gene>
<organism evidence="2">
    <name type="scientific">uncultured Quadrisphaera sp</name>
    <dbReference type="NCBI Taxonomy" id="904978"/>
    <lineage>
        <taxon>Bacteria</taxon>
        <taxon>Bacillati</taxon>
        <taxon>Actinomycetota</taxon>
        <taxon>Actinomycetes</taxon>
        <taxon>Kineosporiales</taxon>
        <taxon>Kineosporiaceae</taxon>
        <taxon>Quadrisphaera</taxon>
        <taxon>environmental samples</taxon>
    </lineage>
</organism>
<accession>A0A6J4PHY6</accession>
<name>A0A6J4PHY6_9ACTN</name>
<reference evidence="2" key="1">
    <citation type="submission" date="2020-02" db="EMBL/GenBank/DDBJ databases">
        <authorList>
            <person name="Meier V. D."/>
        </authorList>
    </citation>
    <scope>NUCLEOTIDE SEQUENCE</scope>
    <source>
        <strain evidence="2">AVDCRST_MAG35</strain>
    </source>
</reference>
<sequence>AAQRAGLPAGRHRGRARRPGGGIGDGARRDGGAQRRRGVRGALRRSCPDARTRAARRRPRL</sequence>